<keyword evidence="3" id="KW-1185">Reference proteome</keyword>
<name>B8AN70_ORYSI</name>
<dbReference type="EMBL" id="CM000128">
    <property type="protein sequence ID" value="EEC76500.1"/>
    <property type="molecule type" value="Genomic_DNA"/>
</dbReference>
<feature type="region of interest" description="Disordered" evidence="1">
    <location>
        <begin position="30"/>
        <end position="105"/>
    </location>
</feature>
<reference evidence="2 3" key="1">
    <citation type="journal article" date="2005" name="PLoS Biol.">
        <title>The genomes of Oryza sativa: a history of duplications.</title>
        <authorList>
            <person name="Yu J."/>
            <person name="Wang J."/>
            <person name="Lin W."/>
            <person name="Li S."/>
            <person name="Li H."/>
            <person name="Zhou J."/>
            <person name="Ni P."/>
            <person name="Dong W."/>
            <person name="Hu S."/>
            <person name="Zeng C."/>
            <person name="Zhang J."/>
            <person name="Zhang Y."/>
            <person name="Li R."/>
            <person name="Xu Z."/>
            <person name="Li S."/>
            <person name="Li X."/>
            <person name="Zheng H."/>
            <person name="Cong L."/>
            <person name="Lin L."/>
            <person name="Yin J."/>
            <person name="Geng J."/>
            <person name="Li G."/>
            <person name="Shi J."/>
            <person name="Liu J."/>
            <person name="Lv H."/>
            <person name="Li J."/>
            <person name="Wang J."/>
            <person name="Deng Y."/>
            <person name="Ran L."/>
            <person name="Shi X."/>
            <person name="Wang X."/>
            <person name="Wu Q."/>
            <person name="Li C."/>
            <person name="Ren X."/>
            <person name="Wang J."/>
            <person name="Wang X."/>
            <person name="Li D."/>
            <person name="Liu D."/>
            <person name="Zhang X."/>
            <person name="Ji Z."/>
            <person name="Zhao W."/>
            <person name="Sun Y."/>
            <person name="Zhang Z."/>
            <person name="Bao J."/>
            <person name="Han Y."/>
            <person name="Dong L."/>
            <person name="Ji J."/>
            <person name="Chen P."/>
            <person name="Wu S."/>
            <person name="Liu J."/>
            <person name="Xiao Y."/>
            <person name="Bu D."/>
            <person name="Tan J."/>
            <person name="Yang L."/>
            <person name="Ye C."/>
            <person name="Zhang J."/>
            <person name="Xu J."/>
            <person name="Zhou Y."/>
            <person name="Yu Y."/>
            <person name="Zhang B."/>
            <person name="Zhuang S."/>
            <person name="Wei H."/>
            <person name="Liu B."/>
            <person name="Lei M."/>
            <person name="Yu H."/>
            <person name="Li Y."/>
            <person name="Xu H."/>
            <person name="Wei S."/>
            <person name="He X."/>
            <person name="Fang L."/>
            <person name="Zhang Z."/>
            <person name="Zhang Y."/>
            <person name="Huang X."/>
            <person name="Su Z."/>
            <person name="Tong W."/>
            <person name="Li J."/>
            <person name="Tong Z."/>
            <person name="Li S."/>
            <person name="Ye J."/>
            <person name="Wang L."/>
            <person name="Fang L."/>
            <person name="Lei T."/>
            <person name="Chen C."/>
            <person name="Chen H."/>
            <person name="Xu Z."/>
            <person name="Li H."/>
            <person name="Huang H."/>
            <person name="Zhang F."/>
            <person name="Xu H."/>
            <person name="Li N."/>
            <person name="Zhao C."/>
            <person name="Li S."/>
            <person name="Dong L."/>
            <person name="Huang Y."/>
            <person name="Li L."/>
            <person name="Xi Y."/>
            <person name="Qi Q."/>
            <person name="Li W."/>
            <person name="Zhang B."/>
            <person name="Hu W."/>
            <person name="Zhang Y."/>
            <person name="Tian X."/>
            <person name="Jiao Y."/>
            <person name="Liang X."/>
            <person name="Jin J."/>
            <person name="Gao L."/>
            <person name="Zheng W."/>
            <person name="Hao B."/>
            <person name="Liu S."/>
            <person name="Wang W."/>
            <person name="Yuan L."/>
            <person name="Cao M."/>
            <person name="McDermott J."/>
            <person name="Samudrala R."/>
            <person name="Wang J."/>
            <person name="Wong G.K."/>
            <person name="Yang H."/>
        </authorList>
    </citation>
    <scope>NUCLEOTIDE SEQUENCE [LARGE SCALE GENOMIC DNA]</scope>
    <source>
        <strain evidence="3">cv. 93-11</strain>
    </source>
</reference>
<dbReference type="Proteomes" id="UP000007015">
    <property type="component" value="Chromosome 3"/>
</dbReference>
<evidence type="ECO:0000313" key="3">
    <source>
        <dbReference type="Proteomes" id="UP000007015"/>
    </source>
</evidence>
<protein>
    <submittedName>
        <fullName evidence="2">Uncharacterized protein</fullName>
    </submittedName>
</protein>
<dbReference type="AlphaFoldDB" id="B8AN70"/>
<accession>B8AN70</accession>
<dbReference type="Gramene" id="BGIOSGA009473-TA">
    <property type="protein sequence ID" value="BGIOSGA009473-PA"/>
    <property type="gene ID" value="BGIOSGA009473"/>
</dbReference>
<evidence type="ECO:0000313" key="2">
    <source>
        <dbReference type="EMBL" id="EEC76500.1"/>
    </source>
</evidence>
<dbReference type="HOGENOM" id="CLU_2241065_0_0_1"/>
<organism evidence="2 3">
    <name type="scientific">Oryza sativa subsp. indica</name>
    <name type="common">Rice</name>
    <dbReference type="NCBI Taxonomy" id="39946"/>
    <lineage>
        <taxon>Eukaryota</taxon>
        <taxon>Viridiplantae</taxon>
        <taxon>Streptophyta</taxon>
        <taxon>Embryophyta</taxon>
        <taxon>Tracheophyta</taxon>
        <taxon>Spermatophyta</taxon>
        <taxon>Magnoliopsida</taxon>
        <taxon>Liliopsida</taxon>
        <taxon>Poales</taxon>
        <taxon>Poaceae</taxon>
        <taxon>BOP clade</taxon>
        <taxon>Oryzoideae</taxon>
        <taxon>Oryzeae</taxon>
        <taxon>Oryzinae</taxon>
        <taxon>Oryza</taxon>
        <taxon>Oryza sativa</taxon>
    </lineage>
</organism>
<proteinExistence type="predicted"/>
<evidence type="ECO:0000256" key="1">
    <source>
        <dbReference type="SAM" id="MobiDB-lite"/>
    </source>
</evidence>
<sequence length="105" mass="11424">MMGQFRNVSWAGPTHTRFTESLVRLWRCESRSSPSWGSRDRGGGGRRGGAGAEASATARRGMARDDGELLPVAVGALPWQQQQQQQQPTVSVSPPNSKAYPLPFI</sequence>
<gene>
    <name evidence="2" type="ORF">OsI_14260</name>
</gene>